<dbReference type="PRINTS" id="PR00449">
    <property type="entry name" value="RASTRNSFRMNG"/>
</dbReference>
<dbReference type="PROSITE" id="PS51420">
    <property type="entry name" value="RHO"/>
    <property type="match status" value="1"/>
</dbReference>
<dbReference type="GO" id="GO:0003924">
    <property type="term" value="F:GTPase activity"/>
    <property type="evidence" value="ECO:0007669"/>
    <property type="project" value="InterPro"/>
</dbReference>
<evidence type="ECO:0000256" key="2">
    <source>
        <dbReference type="SAM" id="MobiDB-lite"/>
    </source>
</evidence>
<dbReference type="SMART" id="SM00173">
    <property type="entry name" value="RAS"/>
    <property type="match status" value="1"/>
</dbReference>
<dbReference type="NCBIfam" id="TIGR00231">
    <property type="entry name" value="small_GTP"/>
    <property type="match status" value="1"/>
</dbReference>
<accession>A0A6V3KF51</accession>
<dbReference type="FunFam" id="3.40.50.300:FF:001329">
    <property type="entry name" value="Small GTP-binding protein, putative"/>
    <property type="match status" value="1"/>
</dbReference>
<dbReference type="SMART" id="SM00176">
    <property type="entry name" value="RAN"/>
    <property type="match status" value="1"/>
</dbReference>
<dbReference type="SMART" id="SM00174">
    <property type="entry name" value="RHO"/>
    <property type="match status" value="1"/>
</dbReference>
<proteinExistence type="predicted"/>
<feature type="compositionally biased region" description="Basic and acidic residues" evidence="2">
    <location>
        <begin position="197"/>
        <end position="208"/>
    </location>
</feature>
<dbReference type="EMBL" id="HBIV01010767">
    <property type="protein sequence ID" value="CAE0656291.1"/>
    <property type="molecule type" value="Transcribed_RNA"/>
</dbReference>
<feature type="region of interest" description="Disordered" evidence="2">
    <location>
        <begin position="181"/>
        <end position="230"/>
    </location>
</feature>
<dbReference type="PROSITE" id="PS51419">
    <property type="entry name" value="RAB"/>
    <property type="match status" value="1"/>
</dbReference>
<dbReference type="EMBL" id="HBIV01010766">
    <property type="protein sequence ID" value="CAE0656290.1"/>
    <property type="molecule type" value="Transcribed_RNA"/>
</dbReference>
<gene>
    <name evidence="3" type="ORF">LGLO00237_LOCUS8067</name>
    <name evidence="4" type="ORF">LGLO00237_LOCUS8068</name>
</gene>
<reference evidence="4" key="1">
    <citation type="submission" date="2021-01" db="EMBL/GenBank/DDBJ databases">
        <authorList>
            <person name="Corre E."/>
            <person name="Pelletier E."/>
            <person name="Niang G."/>
            <person name="Scheremetjew M."/>
            <person name="Finn R."/>
            <person name="Kale V."/>
            <person name="Holt S."/>
            <person name="Cochrane G."/>
            <person name="Meng A."/>
            <person name="Brown T."/>
            <person name="Cohen L."/>
        </authorList>
    </citation>
    <scope>NUCLEOTIDE SEQUENCE</scope>
    <source>
        <strain evidence="4">CCCM811</strain>
    </source>
</reference>
<dbReference type="AlphaFoldDB" id="A0A6V3KF51"/>
<organism evidence="4">
    <name type="scientific">Lotharella globosa</name>
    <dbReference type="NCBI Taxonomy" id="91324"/>
    <lineage>
        <taxon>Eukaryota</taxon>
        <taxon>Sar</taxon>
        <taxon>Rhizaria</taxon>
        <taxon>Cercozoa</taxon>
        <taxon>Chlorarachniophyceae</taxon>
        <taxon>Lotharella</taxon>
    </lineage>
</organism>
<feature type="compositionally biased region" description="Basic residues" evidence="2">
    <location>
        <begin position="214"/>
        <end position="230"/>
    </location>
</feature>
<dbReference type="PANTHER" id="PTHR47978">
    <property type="match status" value="1"/>
</dbReference>
<evidence type="ECO:0000313" key="3">
    <source>
        <dbReference type="EMBL" id="CAE0656290.1"/>
    </source>
</evidence>
<evidence type="ECO:0000256" key="1">
    <source>
        <dbReference type="ARBA" id="ARBA00022741"/>
    </source>
</evidence>
<dbReference type="InterPro" id="IPR005225">
    <property type="entry name" value="Small_GTP-bd"/>
</dbReference>
<evidence type="ECO:0000313" key="4">
    <source>
        <dbReference type="EMBL" id="CAE0656291.1"/>
    </source>
</evidence>
<keyword evidence="1" id="KW-0547">Nucleotide-binding</keyword>
<protein>
    <submittedName>
        <fullName evidence="4">Uncharacterized protein</fullName>
    </submittedName>
</protein>
<name>A0A6V3KF51_9EUKA</name>
<dbReference type="Gene3D" id="3.40.50.300">
    <property type="entry name" value="P-loop containing nucleotide triphosphate hydrolases"/>
    <property type="match status" value="1"/>
</dbReference>
<dbReference type="Pfam" id="PF00071">
    <property type="entry name" value="Ras"/>
    <property type="match status" value="1"/>
</dbReference>
<dbReference type="InterPro" id="IPR001806">
    <property type="entry name" value="Small_GTPase"/>
</dbReference>
<dbReference type="PROSITE" id="PS51421">
    <property type="entry name" value="RAS"/>
    <property type="match status" value="1"/>
</dbReference>
<dbReference type="InterPro" id="IPR027417">
    <property type="entry name" value="P-loop_NTPase"/>
</dbReference>
<dbReference type="SUPFAM" id="SSF52540">
    <property type="entry name" value="P-loop containing nucleoside triphosphate hydrolases"/>
    <property type="match status" value="1"/>
</dbReference>
<dbReference type="SMART" id="SM00175">
    <property type="entry name" value="RAB"/>
    <property type="match status" value="1"/>
</dbReference>
<dbReference type="GO" id="GO:0005525">
    <property type="term" value="F:GTP binding"/>
    <property type="evidence" value="ECO:0007669"/>
    <property type="project" value="InterPro"/>
</dbReference>
<sequence>MFEDMTREIKIIVVGNGTVGKTTMLKQFAMGEQTDQYKKTVGTDFFEKEITVSSTGDDAKLLLWDTAGQEMFKSLTQRYYKGAGAVVYAFATDNRDSFDDLEKWMSKVEEVCGKITCVLVQNKIDLIDKAAVDPAEVEAFAKKHQIKLYRTSALKNVLIDDVFDYLAEQFIAKGEDGHQAVNTMEGKTQDPDEDKEKDETTGEVKADGTVKLGPSRKRTGGKKKKFCTIL</sequence>